<reference evidence="1 2" key="1">
    <citation type="journal article" date="2019" name="Nat. Ecol. Evol.">
        <title>Megaphylogeny resolves global patterns of mushroom evolution.</title>
        <authorList>
            <person name="Varga T."/>
            <person name="Krizsan K."/>
            <person name="Foldi C."/>
            <person name="Dima B."/>
            <person name="Sanchez-Garcia M."/>
            <person name="Sanchez-Ramirez S."/>
            <person name="Szollosi G.J."/>
            <person name="Szarkandi J.G."/>
            <person name="Papp V."/>
            <person name="Albert L."/>
            <person name="Andreopoulos W."/>
            <person name="Angelini C."/>
            <person name="Antonin V."/>
            <person name="Barry K.W."/>
            <person name="Bougher N.L."/>
            <person name="Buchanan P."/>
            <person name="Buyck B."/>
            <person name="Bense V."/>
            <person name="Catcheside P."/>
            <person name="Chovatia M."/>
            <person name="Cooper J."/>
            <person name="Damon W."/>
            <person name="Desjardin D."/>
            <person name="Finy P."/>
            <person name="Geml J."/>
            <person name="Haridas S."/>
            <person name="Hughes K."/>
            <person name="Justo A."/>
            <person name="Karasinski D."/>
            <person name="Kautmanova I."/>
            <person name="Kiss B."/>
            <person name="Kocsube S."/>
            <person name="Kotiranta H."/>
            <person name="LaButti K.M."/>
            <person name="Lechner B.E."/>
            <person name="Liimatainen K."/>
            <person name="Lipzen A."/>
            <person name="Lukacs Z."/>
            <person name="Mihaltcheva S."/>
            <person name="Morgado L.N."/>
            <person name="Niskanen T."/>
            <person name="Noordeloos M.E."/>
            <person name="Ohm R.A."/>
            <person name="Ortiz-Santana B."/>
            <person name="Ovrebo C."/>
            <person name="Racz N."/>
            <person name="Riley R."/>
            <person name="Savchenko A."/>
            <person name="Shiryaev A."/>
            <person name="Soop K."/>
            <person name="Spirin V."/>
            <person name="Szebenyi C."/>
            <person name="Tomsovsky M."/>
            <person name="Tulloss R.E."/>
            <person name="Uehling J."/>
            <person name="Grigoriev I.V."/>
            <person name="Vagvolgyi C."/>
            <person name="Papp T."/>
            <person name="Martin F.M."/>
            <person name="Miettinen O."/>
            <person name="Hibbett D.S."/>
            <person name="Nagy L.G."/>
        </authorList>
    </citation>
    <scope>NUCLEOTIDE SEQUENCE [LARGE SCALE GENOMIC DNA]</scope>
    <source>
        <strain evidence="1 2">NL-1719</strain>
    </source>
</reference>
<gene>
    <name evidence="1" type="ORF">BDN72DRAFT_892719</name>
</gene>
<protein>
    <submittedName>
        <fullName evidence="1">Uncharacterized protein</fullName>
    </submittedName>
</protein>
<evidence type="ECO:0000313" key="1">
    <source>
        <dbReference type="EMBL" id="TFK75038.1"/>
    </source>
</evidence>
<proteinExistence type="predicted"/>
<accession>A0ACD3B9N6</accession>
<keyword evidence="2" id="KW-1185">Reference proteome</keyword>
<evidence type="ECO:0000313" key="2">
    <source>
        <dbReference type="Proteomes" id="UP000308600"/>
    </source>
</evidence>
<organism evidence="1 2">
    <name type="scientific">Pluteus cervinus</name>
    <dbReference type="NCBI Taxonomy" id="181527"/>
    <lineage>
        <taxon>Eukaryota</taxon>
        <taxon>Fungi</taxon>
        <taxon>Dikarya</taxon>
        <taxon>Basidiomycota</taxon>
        <taxon>Agaricomycotina</taxon>
        <taxon>Agaricomycetes</taxon>
        <taxon>Agaricomycetidae</taxon>
        <taxon>Agaricales</taxon>
        <taxon>Pluteineae</taxon>
        <taxon>Pluteaceae</taxon>
        <taxon>Pluteus</taxon>
    </lineage>
</organism>
<name>A0ACD3B9N6_9AGAR</name>
<dbReference type="EMBL" id="ML208265">
    <property type="protein sequence ID" value="TFK75038.1"/>
    <property type="molecule type" value="Genomic_DNA"/>
</dbReference>
<sequence>MTQTPPSLQYLTIYNPTLQPSSESSEEDDEDLEEQAHIVFYTAKERAESRDKMLRRVGLAKALVNFSEMFNSEDLCNSIHSQSRRMVIISPEPNYYIHACVEVAKVLKPPLDKKGKNKETGKDKQKQGDKGKGKESQQPAYDYLDGLVHDVALKAELLKGYEQFKVTHGSFSAILETLGREALELQLERFFTVWAWSWNLDEGANFEDQMGVELHPLFPSIVSLLDTFLSGVDGDPAALVILPPYAVPSTRYLQAGYPPALVNRLTKIIPVPPSESGEGTPPLQEKSQKPEGFVTGEPTVAFPSSISGNLLSTMDVRKWNWPGYLTFGKSHSQASSVDKSSLLDRFDPLSDTVVAPTPTGVAVDRTLLDDAISSHTSESTSTSPQESGIIDLPPPEKTEDDAHYESFPNGDEKRPQKNEPPPDLEEPVPVEAPIFSTTTAHISLDESLPATRQSIYYLISGDPPTMVAFLGLSDDEPNTSGMQSISFSAQTLIKDIHRVIEDDLSKTIVDTDVVPTAANILQASDKHVISASGFKISSPEFTSKSGTLFDAQLIQEIDPEIMEVFSRGQNPQHWHIAKRGAGKPNGGLLKEGNVYLEVFRKETTLPDVDNVLARVVNKSGLSQGNESTSSLSI</sequence>
<dbReference type="Proteomes" id="UP000308600">
    <property type="component" value="Unassembled WGS sequence"/>
</dbReference>